<name>A0A553MZZ5_9TELE</name>
<dbReference type="EMBL" id="SRMA01027173">
    <property type="protein sequence ID" value="TRY58731.1"/>
    <property type="molecule type" value="Genomic_DNA"/>
</dbReference>
<dbReference type="InterPro" id="IPR029063">
    <property type="entry name" value="SAM-dependent_MTases_sf"/>
</dbReference>
<gene>
    <name evidence="6" type="ORF">DNTS_001277</name>
</gene>
<dbReference type="OrthoDB" id="7848332at2759"/>
<dbReference type="PANTHER" id="PTHR11006">
    <property type="entry name" value="PROTEIN ARGININE N-METHYLTRANSFERASE"/>
    <property type="match status" value="1"/>
</dbReference>
<dbReference type="STRING" id="623744.A0A553MZZ5"/>
<evidence type="ECO:0000313" key="6">
    <source>
        <dbReference type="EMBL" id="TRY58731.1"/>
    </source>
</evidence>
<keyword evidence="3 4" id="KW-0949">S-adenosyl-L-methionine</keyword>
<keyword evidence="2 4" id="KW-0808">Transferase</keyword>
<evidence type="ECO:0000313" key="7">
    <source>
        <dbReference type="Proteomes" id="UP000316079"/>
    </source>
</evidence>
<comment type="caution">
    <text evidence="6">The sequence shown here is derived from an EMBL/GenBank/DDBJ whole genome shotgun (WGS) entry which is preliminary data.</text>
</comment>
<evidence type="ECO:0000259" key="5">
    <source>
        <dbReference type="Pfam" id="PF22528"/>
    </source>
</evidence>
<dbReference type="PROSITE" id="PS51678">
    <property type="entry name" value="SAM_MT_PRMT"/>
    <property type="match status" value="1"/>
</dbReference>
<dbReference type="GO" id="GO:0042054">
    <property type="term" value="F:histone methyltransferase activity"/>
    <property type="evidence" value="ECO:0007669"/>
    <property type="project" value="TreeGrafter"/>
</dbReference>
<dbReference type="InterPro" id="IPR055135">
    <property type="entry name" value="PRMT_dom"/>
</dbReference>
<evidence type="ECO:0000256" key="4">
    <source>
        <dbReference type="PROSITE-ProRule" id="PRU01015"/>
    </source>
</evidence>
<dbReference type="Pfam" id="PF22528">
    <property type="entry name" value="PRMT_C"/>
    <property type="match status" value="1"/>
</dbReference>
<dbReference type="InterPro" id="IPR025799">
    <property type="entry name" value="Arg_MeTrfase"/>
</dbReference>
<protein>
    <recommendedName>
        <fullName evidence="5">Protein arginine N-methyltransferase domain-containing protein</fullName>
    </recommendedName>
</protein>
<dbReference type="GO" id="GO:0005634">
    <property type="term" value="C:nucleus"/>
    <property type="evidence" value="ECO:0007669"/>
    <property type="project" value="TreeGrafter"/>
</dbReference>
<keyword evidence="1 4" id="KW-0489">Methyltransferase</keyword>
<dbReference type="Proteomes" id="UP000316079">
    <property type="component" value="Unassembled WGS sequence"/>
</dbReference>
<evidence type="ECO:0000256" key="1">
    <source>
        <dbReference type="ARBA" id="ARBA00022603"/>
    </source>
</evidence>
<dbReference type="PANTHER" id="PTHR11006:SF53">
    <property type="entry name" value="PROTEIN ARGININE N-METHYLTRANSFERASE 3"/>
    <property type="match status" value="1"/>
</dbReference>
<proteinExistence type="predicted"/>
<dbReference type="AlphaFoldDB" id="A0A553MZZ5"/>
<sequence length="157" mass="17564">MSSGYFLLFESMLDSVLYARDQYLADDGLVYPDRCSISLVAVSDMQKYGERIAFWEDVYGFKMTCMKKAVIQEPVVDVLKPETVISEPAVVKTIDCGSVMVSELEFSVDFVLKITASTMCTVSASTLTLHQQTHKQTRCITCRTQASIFRANQGCQL</sequence>
<dbReference type="Gene3D" id="3.40.50.150">
    <property type="entry name" value="Vaccinia Virus protein VP39"/>
    <property type="match status" value="1"/>
</dbReference>
<keyword evidence="7" id="KW-1185">Reference proteome</keyword>
<reference evidence="6 7" key="1">
    <citation type="journal article" date="2019" name="Sci. Data">
        <title>Hybrid genome assembly and annotation of Danionella translucida.</title>
        <authorList>
            <person name="Kadobianskyi M."/>
            <person name="Schulze L."/>
            <person name="Schuelke M."/>
            <person name="Judkewitz B."/>
        </authorList>
    </citation>
    <scope>NUCLEOTIDE SEQUENCE [LARGE SCALE GENOMIC DNA]</scope>
    <source>
        <strain evidence="6 7">Bolton</strain>
    </source>
</reference>
<feature type="domain" description="Protein arginine N-methyltransferase" evidence="5">
    <location>
        <begin position="34"/>
        <end position="139"/>
    </location>
</feature>
<evidence type="ECO:0000256" key="3">
    <source>
        <dbReference type="ARBA" id="ARBA00022691"/>
    </source>
</evidence>
<dbReference type="GO" id="GO:0032259">
    <property type="term" value="P:methylation"/>
    <property type="evidence" value="ECO:0007669"/>
    <property type="project" value="UniProtKB-KW"/>
</dbReference>
<evidence type="ECO:0000256" key="2">
    <source>
        <dbReference type="ARBA" id="ARBA00022679"/>
    </source>
</evidence>
<dbReference type="Gene3D" id="2.70.160.11">
    <property type="entry name" value="Hnrnp arginine n-methyltransferase1"/>
    <property type="match status" value="1"/>
</dbReference>
<dbReference type="GO" id="GO:0016274">
    <property type="term" value="F:protein-arginine N-methyltransferase activity"/>
    <property type="evidence" value="ECO:0007669"/>
    <property type="project" value="InterPro"/>
</dbReference>
<accession>A0A553MZZ5</accession>
<dbReference type="SUPFAM" id="SSF53335">
    <property type="entry name" value="S-adenosyl-L-methionine-dependent methyltransferases"/>
    <property type="match status" value="1"/>
</dbReference>
<organism evidence="6 7">
    <name type="scientific">Danionella cerebrum</name>
    <dbReference type="NCBI Taxonomy" id="2873325"/>
    <lineage>
        <taxon>Eukaryota</taxon>
        <taxon>Metazoa</taxon>
        <taxon>Chordata</taxon>
        <taxon>Craniata</taxon>
        <taxon>Vertebrata</taxon>
        <taxon>Euteleostomi</taxon>
        <taxon>Actinopterygii</taxon>
        <taxon>Neopterygii</taxon>
        <taxon>Teleostei</taxon>
        <taxon>Ostariophysi</taxon>
        <taxon>Cypriniformes</taxon>
        <taxon>Danionidae</taxon>
        <taxon>Danioninae</taxon>
        <taxon>Danionella</taxon>
    </lineage>
</organism>